<dbReference type="GO" id="GO:0035556">
    <property type="term" value="P:intracellular signal transduction"/>
    <property type="evidence" value="ECO:0007669"/>
    <property type="project" value="InterPro"/>
</dbReference>
<dbReference type="InterPro" id="IPR035892">
    <property type="entry name" value="C2_domain_sf"/>
</dbReference>
<evidence type="ECO:0000259" key="1">
    <source>
        <dbReference type="PROSITE" id="PS50004"/>
    </source>
</evidence>
<dbReference type="SUPFAM" id="SSF49562">
    <property type="entry name" value="C2 domain (Calcium/lipid-binding domain, CaLB)"/>
    <property type="match status" value="1"/>
</dbReference>
<dbReference type="GO" id="GO:0004435">
    <property type="term" value="F:phosphatidylinositol-4,5-bisphosphate phospholipase C activity"/>
    <property type="evidence" value="ECO:0007669"/>
    <property type="project" value="TreeGrafter"/>
</dbReference>
<proteinExistence type="predicted"/>
<keyword evidence="3" id="KW-1185">Reference proteome</keyword>
<dbReference type="EMBL" id="UXUI01001110">
    <property type="protein sequence ID" value="VDD85389.1"/>
    <property type="molecule type" value="Genomic_DNA"/>
</dbReference>
<organism evidence="4">
    <name type="scientific">Enterobius vermicularis</name>
    <name type="common">Human pinworm</name>
    <dbReference type="NCBI Taxonomy" id="51028"/>
    <lineage>
        <taxon>Eukaryota</taxon>
        <taxon>Metazoa</taxon>
        <taxon>Ecdysozoa</taxon>
        <taxon>Nematoda</taxon>
        <taxon>Chromadorea</taxon>
        <taxon>Rhabditida</taxon>
        <taxon>Spirurina</taxon>
        <taxon>Oxyuridomorpha</taxon>
        <taxon>Oxyuroidea</taxon>
        <taxon>Oxyuridae</taxon>
        <taxon>Enterobius</taxon>
    </lineage>
</organism>
<dbReference type="Gene3D" id="2.60.40.150">
    <property type="entry name" value="C2 domain"/>
    <property type="match status" value="1"/>
</dbReference>
<dbReference type="GO" id="GO:0005886">
    <property type="term" value="C:plasma membrane"/>
    <property type="evidence" value="ECO:0007669"/>
    <property type="project" value="TreeGrafter"/>
</dbReference>
<reference evidence="2 3" key="2">
    <citation type="submission" date="2018-10" db="EMBL/GenBank/DDBJ databases">
        <authorList>
            <consortium name="Pathogen Informatics"/>
        </authorList>
    </citation>
    <scope>NUCLEOTIDE SEQUENCE [LARGE SCALE GENOMIC DNA]</scope>
</reference>
<accession>A0A0N4UTW7</accession>
<dbReference type="PROSITE" id="PS50004">
    <property type="entry name" value="C2"/>
    <property type="match status" value="1"/>
</dbReference>
<dbReference type="InterPro" id="IPR000008">
    <property type="entry name" value="C2_dom"/>
</dbReference>
<dbReference type="OrthoDB" id="269822at2759"/>
<dbReference type="WBParaSite" id="EVEC_0000079401-mRNA-1">
    <property type="protein sequence ID" value="EVEC_0000079401-mRNA-1"/>
    <property type="gene ID" value="EVEC_0000079401"/>
</dbReference>
<dbReference type="InterPro" id="IPR001192">
    <property type="entry name" value="PI-PLC_fam"/>
</dbReference>
<evidence type="ECO:0000313" key="3">
    <source>
        <dbReference type="Proteomes" id="UP000274131"/>
    </source>
</evidence>
<dbReference type="PANTHER" id="PTHR10336">
    <property type="entry name" value="PHOSPHOINOSITIDE-SPECIFIC PHOSPHOLIPASE C FAMILY PROTEIN"/>
    <property type="match status" value="1"/>
</dbReference>
<evidence type="ECO:0000313" key="4">
    <source>
        <dbReference type="WBParaSite" id="EVEC_0000079401-mRNA-1"/>
    </source>
</evidence>
<protein>
    <submittedName>
        <fullName evidence="4">C2 domain-containing protein</fullName>
    </submittedName>
</protein>
<dbReference type="AlphaFoldDB" id="A0A0N4UTW7"/>
<sequence length="84" mass="9499">MMIATFNPQWGEKFTLQLHCPQVALVRFCVKDFDSTSANDFVGEFTLPVMSIRPGYSHIRLNTGYGHVTDESASIFARIGIEWT</sequence>
<dbReference type="STRING" id="51028.A0A0N4UTW7"/>
<name>A0A0N4UTW7_ENTVE</name>
<dbReference type="Proteomes" id="UP000274131">
    <property type="component" value="Unassembled WGS sequence"/>
</dbReference>
<dbReference type="PANTHER" id="PTHR10336:SF209">
    <property type="entry name" value="PHOSPHOINOSITIDE PHOSPHOLIPASE C"/>
    <property type="match status" value="1"/>
</dbReference>
<dbReference type="CDD" id="cd00275">
    <property type="entry name" value="C2_PLC_like"/>
    <property type="match status" value="1"/>
</dbReference>
<reference evidence="4" key="1">
    <citation type="submission" date="2017-02" db="UniProtKB">
        <authorList>
            <consortium name="WormBaseParasite"/>
        </authorList>
    </citation>
    <scope>IDENTIFICATION</scope>
</reference>
<evidence type="ECO:0000313" key="2">
    <source>
        <dbReference type="EMBL" id="VDD85389.1"/>
    </source>
</evidence>
<dbReference type="Pfam" id="PF00168">
    <property type="entry name" value="C2"/>
    <property type="match status" value="1"/>
</dbReference>
<gene>
    <name evidence="2" type="ORF">EVEC_LOCUS532</name>
</gene>
<feature type="domain" description="C2" evidence="1">
    <location>
        <begin position="1"/>
        <end position="63"/>
    </location>
</feature>